<proteinExistence type="predicted"/>
<organism evidence="2">
    <name type="scientific">marine sediment metagenome</name>
    <dbReference type="NCBI Taxonomy" id="412755"/>
    <lineage>
        <taxon>unclassified sequences</taxon>
        <taxon>metagenomes</taxon>
        <taxon>ecological metagenomes</taxon>
    </lineage>
</organism>
<evidence type="ECO:0000313" key="2">
    <source>
        <dbReference type="EMBL" id="KKL18870.1"/>
    </source>
</evidence>
<gene>
    <name evidence="2" type="ORF">LCGC14_2471230</name>
</gene>
<feature type="region of interest" description="Disordered" evidence="1">
    <location>
        <begin position="1"/>
        <end position="31"/>
    </location>
</feature>
<reference evidence="2" key="1">
    <citation type="journal article" date="2015" name="Nature">
        <title>Complex archaea that bridge the gap between prokaryotes and eukaryotes.</title>
        <authorList>
            <person name="Spang A."/>
            <person name="Saw J.H."/>
            <person name="Jorgensen S.L."/>
            <person name="Zaremba-Niedzwiedzka K."/>
            <person name="Martijn J."/>
            <person name="Lind A.E."/>
            <person name="van Eijk R."/>
            <person name="Schleper C."/>
            <person name="Guy L."/>
            <person name="Ettema T.J."/>
        </authorList>
    </citation>
    <scope>NUCLEOTIDE SEQUENCE</scope>
</reference>
<feature type="compositionally biased region" description="Basic and acidic residues" evidence="1">
    <location>
        <begin position="1"/>
        <end position="19"/>
    </location>
</feature>
<dbReference type="AlphaFoldDB" id="A0A0F9BB20"/>
<feature type="non-terminal residue" evidence="2">
    <location>
        <position position="1"/>
    </location>
</feature>
<accession>A0A0F9BB20</accession>
<protein>
    <submittedName>
        <fullName evidence="2">Uncharacterized protein</fullName>
    </submittedName>
</protein>
<comment type="caution">
    <text evidence="2">The sequence shown here is derived from an EMBL/GenBank/DDBJ whole genome shotgun (WGS) entry which is preliminary data.</text>
</comment>
<sequence>DTLRQLEKQVKTMSREVDTLRAAPPPAPERVEVPVVPDHVLDGLDELARRAEAMADTVEEKAAG</sequence>
<name>A0A0F9BB20_9ZZZZ</name>
<dbReference type="EMBL" id="LAZR01038700">
    <property type="protein sequence ID" value="KKL18870.1"/>
    <property type="molecule type" value="Genomic_DNA"/>
</dbReference>
<evidence type="ECO:0000256" key="1">
    <source>
        <dbReference type="SAM" id="MobiDB-lite"/>
    </source>
</evidence>